<evidence type="ECO:0000259" key="4">
    <source>
        <dbReference type="Pfam" id="PF08241"/>
    </source>
</evidence>
<dbReference type="GO" id="GO:0008757">
    <property type="term" value="F:S-adenosylmethionine-dependent methyltransferase activity"/>
    <property type="evidence" value="ECO:0007669"/>
    <property type="project" value="InterPro"/>
</dbReference>
<dbReference type="EMBL" id="AP022593">
    <property type="protein sequence ID" value="BBY49794.1"/>
    <property type="molecule type" value="Genomic_DNA"/>
</dbReference>
<keyword evidence="6" id="KW-1185">Reference proteome</keyword>
<dbReference type="AlphaFoldDB" id="A0A7I7RYQ9"/>
<sequence length="251" mass="27235">MTDQAPLHRDTRRAGSFGAAAQRYDSHRPRYPEAMIAGLVDRRGARVLDVGAGTGIASRQLLDAGAEVLAVEPDSQMTRLAADKGIDVEVSPFESWDPAGRTFDVVVFAQSFHWVEPTSALTKVAGVLRPGGRVAMLWNRIASVRPSREEFDAAYAGLLDDWRRPSVGVEDADRIGPLLAGAGFTAERRQFVELLHYAPTDWVDLVTTYSNVLTLDPDAQALLRRRLADVIGDAGVDARNDALAVVGTLLD</sequence>
<dbReference type="InterPro" id="IPR013216">
    <property type="entry name" value="Methyltransf_11"/>
</dbReference>
<name>A0A7I7RYQ9_9MYCO</name>
<evidence type="ECO:0000256" key="3">
    <source>
        <dbReference type="ARBA" id="ARBA00022679"/>
    </source>
</evidence>
<dbReference type="RefSeq" id="WP_163919363.1">
    <property type="nucleotide sequence ID" value="NZ_AP022593.1"/>
</dbReference>
<evidence type="ECO:0000256" key="2">
    <source>
        <dbReference type="ARBA" id="ARBA00022603"/>
    </source>
</evidence>
<accession>A0A7I7RYQ9</accession>
<reference evidence="5 6" key="1">
    <citation type="journal article" date="2019" name="Emerg. Microbes Infect.">
        <title>Comprehensive subspecies identification of 175 nontuberculous mycobacteria species based on 7547 genomic profiles.</title>
        <authorList>
            <person name="Matsumoto Y."/>
            <person name="Kinjo T."/>
            <person name="Motooka D."/>
            <person name="Nabeya D."/>
            <person name="Jung N."/>
            <person name="Uechi K."/>
            <person name="Horii T."/>
            <person name="Iida T."/>
            <person name="Fujita J."/>
            <person name="Nakamura S."/>
        </authorList>
    </citation>
    <scope>NUCLEOTIDE SEQUENCE [LARGE SCALE GENOMIC DNA]</scope>
    <source>
        <strain evidence="5 6">JCM 18538</strain>
    </source>
</reference>
<dbReference type="InterPro" id="IPR029063">
    <property type="entry name" value="SAM-dependent_MTases_sf"/>
</dbReference>
<geneLocation type="plasmid" evidence="6">
    <name>pjcm18538 dna</name>
</geneLocation>
<dbReference type="Proteomes" id="UP000467428">
    <property type="component" value="Chromosome"/>
</dbReference>
<dbReference type="Gene3D" id="3.40.50.150">
    <property type="entry name" value="Vaccinia Virus protein VP39"/>
    <property type="match status" value="1"/>
</dbReference>
<feature type="domain" description="Methyltransferase type 11" evidence="4">
    <location>
        <begin position="48"/>
        <end position="135"/>
    </location>
</feature>
<dbReference type="SUPFAM" id="SSF53335">
    <property type="entry name" value="S-adenosyl-L-methionine-dependent methyltransferases"/>
    <property type="match status" value="1"/>
</dbReference>
<dbReference type="KEGG" id="marz:MARA_32620"/>
<dbReference type="Pfam" id="PF08241">
    <property type="entry name" value="Methyltransf_11"/>
    <property type="match status" value="1"/>
</dbReference>
<evidence type="ECO:0000313" key="5">
    <source>
        <dbReference type="EMBL" id="BBY49794.1"/>
    </source>
</evidence>
<dbReference type="PANTHER" id="PTHR44942">
    <property type="entry name" value="METHYLTRANSF_11 DOMAIN-CONTAINING PROTEIN"/>
    <property type="match status" value="1"/>
</dbReference>
<protein>
    <recommendedName>
        <fullName evidence="4">Methyltransferase type 11 domain-containing protein</fullName>
    </recommendedName>
</protein>
<proteinExistence type="inferred from homology"/>
<dbReference type="CDD" id="cd02440">
    <property type="entry name" value="AdoMet_MTases"/>
    <property type="match status" value="1"/>
</dbReference>
<comment type="similarity">
    <text evidence="1">Belongs to the methyltransferase superfamily.</text>
</comment>
<keyword evidence="2" id="KW-0489">Methyltransferase</keyword>
<dbReference type="PANTHER" id="PTHR44942:SF4">
    <property type="entry name" value="METHYLTRANSFERASE TYPE 11 DOMAIN-CONTAINING PROTEIN"/>
    <property type="match status" value="1"/>
</dbReference>
<keyword evidence="3" id="KW-0808">Transferase</keyword>
<dbReference type="GO" id="GO:0032259">
    <property type="term" value="P:methylation"/>
    <property type="evidence" value="ECO:0007669"/>
    <property type="project" value="UniProtKB-KW"/>
</dbReference>
<evidence type="ECO:0000313" key="6">
    <source>
        <dbReference type="Proteomes" id="UP000467428"/>
    </source>
</evidence>
<organism evidence="5 6">
    <name type="scientific">Mycolicibacterium arabiense</name>
    <dbReference type="NCBI Taxonomy" id="1286181"/>
    <lineage>
        <taxon>Bacteria</taxon>
        <taxon>Bacillati</taxon>
        <taxon>Actinomycetota</taxon>
        <taxon>Actinomycetes</taxon>
        <taxon>Mycobacteriales</taxon>
        <taxon>Mycobacteriaceae</taxon>
        <taxon>Mycolicibacterium</taxon>
    </lineage>
</organism>
<evidence type="ECO:0000256" key="1">
    <source>
        <dbReference type="ARBA" id="ARBA00008361"/>
    </source>
</evidence>
<gene>
    <name evidence="5" type="ORF">MARA_32620</name>
</gene>
<dbReference type="InterPro" id="IPR051052">
    <property type="entry name" value="Diverse_substrate_MTase"/>
</dbReference>